<dbReference type="InterPro" id="IPR023398">
    <property type="entry name" value="TIF_eIF4e-like"/>
</dbReference>
<evidence type="ECO:0000256" key="3">
    <source>
        <dbReference type="ARBA" id="ARBA00022917"/>
    </source>
</evidence>
<evidence type="ECO:0008006" key="5">
    <source>
        <dbReference type="Google" id="ProtNLM"/>
    </source>
</evidence>
<dbReference type="SUPFAM" id="SSF55418">
    <property type="entry name" value="eIF4e-like"/>
    <property type="match status" value="1"/>
</dbReference>
<keyword evidence="2" id="KW-0694">RNA-binding</keyword>
<accession>A0A6C0I7P5</accession>
<keyword evidence="1" id="KW-0396">Initiation factor</keyword>
<dbReference type="PANTHER" id="PTHR11960">
    <property type="entry name" value="EUKARYOTIC TRANSLATION INITIATION FACTOR 4E RELATED"/>
    <property type="match status" value="1"/>
</dbReference>
<dbReference type="GO" id="GO:0016281">
    <property type="term" value="C:eukaryotic translation initiation factor 4F complex"/>
    <property type="evidence" value="ECO:0007669"/>
    <property type="project" value="TreeGrafter"/>
</dbReference>
<keyword evidence="3" id="KW-0648">Protein biosynthesis</keyword>
<evidence type="ECO:0000313" key="4">
    <source>
        <dbReference type="EMBL" id="QHT88812.1"/>
    </source>
</evidence>
<sequence length="179" mass="20488">MELETSSNSSSSISSKSVFLPLKKRWNLWAHLPHDTDWSTKSYKQIYTFSTVEETIAITERLPEPLIKNCMLFIMQEGIIPMWEDPKNRNGGCFSYKVSNKNVCDVWKELTYLLVGESVSSNVQFVNAVTGITISPKKNFCIIKIWMTNCDHQNPGVVTTDINWLVSQGCLFKKHSPEF</sequence>
<dbReference type="GO" id="GO:0003743">
    <property type="term" value="F:translation initiation factor activity"/>
    <property type="evidence" value="ECO:0007669"/>
    <property type="project" value="UniProtKB-KW"/>
</dbReference>
<name>A0A6C0I7P5_9ZZZZ</name>
<evidence type="ECO:0000256" key="2">
    <source>
        <dbReference type="ARBA" id="ARBA00022884"/>
    </source>
</evidence>
<dbReference type="GO" id="GO:0000340">
    <property type="term" value="F:RNA 7-methylguanosine cap binding"/>
    <property type="evidence" value="ECO:0007669"/>
    <property type="project" value="TreeGrafter"/>
</dbReference>
<dbReference type="Gene3D" id="3.30.760.10">
    <property type="entry name" value="RNA Cap, Translation Initiation Factor Eif4e"/>
    <property type="match status" value="1"/>
</dbReference>
<dbReference type="PANTHER" id="PTHR11960:SF8">
    <property type="entry name" value="EUKARYOTIC TRANSLATION INITIATION FACTOR 4E1-RELATED"/>
    <property type="match status" value="1"/>
</dbReference>
<reference evidence="4" key="1">
    <citation type="journal article" date="2020" name="Nature">
        <title>Giant virus diversity and host interactions through global metagenomics.</title>
        <authorList>
            <person name="Schulz F."/>
            <person name="Roux S."/>
            <person name="Paez-Espino D."/>
            <person name="Jungbluth S."/>
            <person name="Walsh D.A."/>
            <person name="Denef V.J."/>
            <person name="McMahon K.D."/>
            <person name="Konstantinidis K.T."/>
            <person name="Eloe-Fadrosh E.A."/>
            <person name="Kyrpides N.C."/>
            <person name="Woyke T."/>
        </authorList>
    </citation>
    <scope>NUCLEOTIDE SEQUENCE</scope>
    <source>
        <strain evidence="4">GVMAG-M-3300023184-51</strain>
    </source>
</reference>
<dbReference type="Pfam" id="PF01652">
    <property type="entry name" value="IF4E"/>
    <property type="match status" value="1"/>
</dbReference>
<organism evidence="4">
    <name type="scientific">viral metagenome</name>
    <dbReference type="NCBI Taxonomy" id="1070528"/>
    <lineage>
        <taxon>unclassified sequences</taxon>
        <taxon>metagenomes</taxon>
        <taxon>organismal metagenomes</taxon>
    </lineage>
</organism>
<protein>
    <recommendedName>
        <fullName evidence="5">Eukaryotic translation initiation factor 4E</fullName>
    </recommendedName>
</protein>
<proteinExistence type="predicted"/>
<evidence type="ECO:0000256" key="1">
    <source>
        <dbReference type="ARBA" id="ARBA00022540"/>
    </source>
</evidence>
<dbReference type="EMBL" id="MN740123">
    <property type="protein sequence ID" value="QHT88812.1"/>
    <property type="molecule type" value="Genomic_DNA"/>
</dbReference>
<dbReference type="AlphaFoldDB" id="A0A6C0I7P5"/>
<dbReference type="InterPro" id="IPR001040">
    <property type="entry name" value="TIF_eIF_4E"/>
</dbReference>